<dbReference type="Gene3D" id="3.20.20.70">
    <property type="entry name" value="Aldolase class I"/>
    <property type="match status" value="1"/>
</dbReference>
<dbReference type="InterPro" id="IPR002496">
    <property type="entry name" value="PRib_AMP_CycHydrolase_dom"/>
</dbReference>
<evidence type="ECO:0000256" key="7">
    <source>
        <dbReference type="ARBA" id="ARBA00022801"/>
    </source>
</evidence>
<dbReference type="GO" id="GO:0004635">
    <property type="term" value="F:phosphoribosyl-AMP cyclohydrolase activity"/>
    <property type="evidence" value="ECO:0007669"/>
    <property type="project" value="UniProtKB-EC"/>
</dbReference>
<evidence type="ECO:0000256" key="10">
    <source>
        <dbReference type="ARBA" id="ARBA00023102"/>
    </source>
</evidence>
<keyword evidence="10 11" id="KW-0368">Histidine biosynthesis</keyword>
<dbReference type="Pfam" id="PF00977">
    <property type="entry name" value="His_biosynth"/>
    <property type="match status" value="1"/>
</dbReference>
<dbReference type="InterPro" id="IPR026660">
    <property type="entry name" value="PRA-CH"/>
</dbReference>
<keyword evidence="5 11" id="KW-0028">Amino-acid biosynthesis</keyword>
<feature type="domain" description="Phosphoribosyl-AMP cyclohydrolase" evidence="13">
    <location>
        <begin position="256"/>
        <end position="329"/>
    </location>
</feature>
<dbReference type="PANTHER" id="PTHR42945:SF11">
    <property type="entry name" value="PHOSPHORIBOSYL-AMP CYCLOHYDROLASE"/>
    <property type="match status" value="1"/>
</dbReference>
<dbReference type="InterPro" id="IPR038019">
    <property type="entry name" value="PRib_AMP_CycHydrolase_sf"/>
</dbReference>
<feature type="binding site" evidence="11">
    <location>
        <position position="304"/>
    </location>
    <ligand>
        <name>Zn(2+)</name>
        <dbReference type="ChEBI" id="CHEBI:29105"/>
        <note>ligand shared between dimeric partners</note>
    </ligand>
</feature>
<organism evidence="14 15">
    <name type="scientific">Jingyaoa shaoxingensis</name>
    <dbReference type="NCBI Taxonomy" id="2763671"/>
    <lineage>
        <taxon>Bacteria</taxon>
        <taxon>Bacillati</taxon>
        <taxon>Bacillota</taxon>
        <taxon>Clostridia</taxon>
        <taxon>Lachnospirales</taxon>
        <taxon>Lachnospiraceae</taxon>
        <taxon>Jingyaoa</taxon>
    </lineage>
</organism>
<comment type="catalytic activity">
    <reaction evidence="1 11">
        <text>1-(5-phospho-beta-D-ribosyl)-5'-AMP + H2O = 1-(5-phospho-beta-D-ribosyl)-5-[(5-phospho-beta-D-ribosylamino)methylideneamino]imidazole-4-carboxamide</text>
        <dbReference type="Rhea" id="RHEA:20049"/>
        <dbReference type="ChEBI" id="CHEBI:15377"/>
        <dbReference type="ChEBI" id="CHEBI:58435"/>
        <dbReference type="ChEBI" id="CHEBI:59457"/>
        <dbReference type="EC" id="3.5.4.19"/>
    </reaction>
</comment>
<evidence type="ECO:0000313" key="15">
    <source>
        <dbReference type="Proteomes" id="UP000657421"/>
    </source>
</evidence>
<evidence type="ECO:0000256" key="4">
    <source>
        <dbReference type="ARBA" id="ARBA00022490"/>
    </source>
</evidence>
<feature type="binding site" evidence="11">
    <location>
        <position position="305"/>
    </location>
    <ligand>
        <name>Mg(2+)</name>
        <dbReference type="ChEBI" id="CHEBI:18420"/>
    </ligand>
</feature>
<dbReference type="HAMAP" id="MF_01021">
    <property type="entry name" value="HisI"/>
    <property type="match status" value="1"/>
</dbReference>
<comment type="caution">
    <text evidence="14">The sequence shown here is derived from an EMBL/GenBank/DDBJ whole genome shotgun (WGS) entry which is preliminary data.</text>
</comment>
<reference evidence="14 15" key="1">
    <citation type="submission" date="2020-08" db="EMBL/GenBank/DDBJ databases">
        <title>Genome public.</title>
        <authorList>
            <person name="Liu C."/>
            <person name="Sun Q."/>
        </authorList>
    </citation>
    <scope>NUCLEOTIDE SEQUENCE [LARGE SCALE GENOMIC DNA]</scope>
    <source>
        <strain evidence="14 15">NSJ-46</strain>
    </source>
</reference>
<evidence type="ECO:0000256" key="3">
    <source>
        <dbReference type="ARBA" id="ARBA00009667"/>
    </source>
</evidence>
<dbReference type="Proteomes" id="UP000657421">
    <property type="component" value="Unassembled WGS sequence"/>
</dbReference>
<comment type="cofactor">
    <cofactor evidence="11">
        <name>Zn(2+)</name>
        <dbReference type="ChEBI" id="CHEBI:29105"/>
    </cofactor>
    <text evidence="11">Binds 1 zinc ion per subunit.</text>
</comment>
<name>A0ABR7NBJ3_9FIRM</name>
<keyword evidence="7 11" id="KW-0378">Hydrolase</keyword>
<evidence type="ECO:0000256" key="11">
    <source>
        <dbReference type="HAMAP-Rule" id="MF_01021"/>
    </source>
</evidence>
<dbReference type="Pfam" id="PF01502">
    <property type="entry name" value="PRA-CH"/>
    <property type="match status" value="1"/>
</dbReference>
<evidence type="ECO:0000256" key="8">
    <source>
        <dbReference type="ARBA" id="ARBA00022833"/>
    </source>
</evidence>
<comment type="similarity">
    <text evidence="11">Belongs to the PRA-CH family.</text>
</comment>
<dbReference type="RefSeq" id="WP_249309067.1">
    <property type="nucleotide sequence ID" value="NZ_JACRSZ010000012.1"/>
</dbReference>
<evidence type="ECO:0000256" key="5">
    <source>
        <dbReference type="ARBA" id="ARBA00022605"/>
    </source>
</evidence>
<dbReference type="EMBL" id="JACRSZ010000012">
    <property type="protein sequence ID" value="MBC8573773.1"/>
    <property type="molecule type" value="Genomic_DNA"/>
</dbReference>
<dbReference type="InterPro" id="IPR011060">
    <property type="entry name" value="RibuloseP-bd_barrel"/>
</dbReference>
<keyword evidence="8 11" id="KW-0862">Zinc</keyword>
<dbReference type="PANTHER" id="PTHR42945">
    <property type="entry name" value="HISTIDINE BIOSYNTHESIS BIFUNCTIONAL PROTEIN"/>
    <property type="match status" value="1"/>
</dbReference>
<sequence length="405" mass="46579">MKESNVKNLLAHIFMKNGKAVTGITNFHILGERSIPELAKYYEHKGADALILFDLSKSEEEHKLHQRIIKCLCGRSQIPVIAGGHIEGLHDMEALVDMGCNRVFLNMSKEENRDLLPEACKQFGKEHIAVCINDFTFPKEENDRIEKYAEEVILLGDNRHLYEAVRSLPVTCIPLMDLVDYQKVYVLLKEDNVSGISGNVISNTEVDLFELKDLLQMKGIPMKQQKSAIAWSEFKLNSDGLIPVIVQDYRNGEVLMLAYMNEEAFDKTVKTGRMTYWSRSRQELWTKGETSGHFQYVKRLSIDCDNDTLLAYVVQVGAACHTGNRSCFYRDLMKKEYDAIDPMNTLQHLYENAQKKKETLIDHTSVKKQAADVLYHMTDLMAEYQVSWEDVTEEIDRREKKHKEG</sequence>
<evidence type="ECO:0000313" key="14">
    <source>
        <dbReference type="EMBL" id="MBC8573773.1"/>
    </source>
</evidence>
<keyword evidence="6 11" id="KW-0479">Metal-binding</keyword>
<comment type="pathway">
    <text evidence="2 11">Amino-acid biosynthesis; L-histidine biosynthesis; L-histidine from 5-phospho-alpha-D-ribose 1-diphosphate: step 3/9.</text>
</comment>
<keyword evidence="15" id="KW-1185">Reference proteome</keyword>
<feature type="binding site" evidence="11">
    <location>
        <position position="307"/>
    </location>
    <ligand>
        <name>Mg(2+)</name>
        <dbReference type="ChEBI" id="CHEBI:18420"/>
    </ligand>
</feature>
<feature type="binding site" evidence="11">
    <location>
        <position position="327"/>
    </location>
    <ligand>
        <name>Zn(2+)</name>
        <dbReference type="ChEBI" id="CHEBI:29105"/>
        <note>ligand shared between dimeric partners</note>
    </ligand>
</feature>
<proteinExistence type="inferred from homology"/>
<keyword evidence="4 11" id="KW-0963">Cytoplasm</keyword>
<dbReference type="EC" id="3.5.4.19" evidence="11"/>
<evidence type="ECO:0000256" key="12">
    <source>
        <dbReference type="RuleBase" id="RU003657"/>
    </source>
</evidence>
<evidence type="ECO:0000256" key="1">
    <source>
        <dbReference type="ARBA" id="ARBA00000024"/>
    </source>
</evidence>
<dbReference type="InterPro" id="IPR006062">
    <property type="entry name" value="His_biosynth"/>
</dbReference>
<gene>
    <name evidence="11 14" type="primary">hisI</name>
    <name evidence="14" type="ORF">H8716_11865</name>
</gene>
<dbReference type="NCBIfam" id="NF000768">
    <property type="entry name" value="PRK00051.1"/>
    <property type="match status" value="1"/>
</dbReference>
<dbReference type="InterPro" id="IPR013785">
    <property type="entry name" value="Aldolase_TIM"/>
</dbReference>
<accession>A0ABR7NBJ3</accession>
<dbReference type="SUPFAM" id="SSF51366">
    <property type="entry name" value="Ribulose-phoshate binding barrel"/>
    <property type="match status" value="1"/>
</dbReference>
<protein>
    <recommendedName>
        <fullName evidence="11">Phosphoribosyl-AMP cyclohydrolase</fullName>
        <shortName evidence="11">PRA-CH</shortName>
        <ecNumber evidence="11">3.5.4.19</ecNumber>
    </recommendedName>
</protein>
<evidence type="ECO:0000256" key="6">
    <source>
        <dbReference type="ARBA" id="ARBA00022723"/>
    </source>
</evidence>
<dbReference type="Gene3D" id="1.10.287.1080">
    <property type="entry name" value="MazG-like"/>
    <property type="match status" value="1"/>
</dbReference>
<evidence type="ECO:0000256" key="2">
    <source>
        <dbReference type="ARBA" id="ARBA00005169"/>
    </source>
</evidence>
<comment type="similarity">
    <text evidence="3 12">Belongs to the HisA/HisF family.</text>
</comment>
<comment type="cofactor">
    <cofactor evidence="11">
        <name>Mg(2+)</name>
        <dbReference type="ChEBI" id="CHEBI:18420"/>
    </cofactor>
    <text evidence="11">Binds 1 Mg(2+) ion per subunit.</text>
</comment>
<comment type="subcellular location">
    <subcellularLocation>
        <location evidence="11">Cytoplasm</location>
    </subcellularLocation>
</comment>
<dbReference type="SUPFAM" id="SSF141734">
    <property type="entry name" value="HisI-like"/>
    <property type="match status" value="1"/>
</dbReference>
<feature type="binding site" evidence="11">
    <location>
        <position position="303"/>
    </location>
    <ligand>
        <name>Mg(2+)</name>
        <dbReference type="ChEBI" id="CHEBI:18420"/>
    </ligand>
</feature>
<evidence type="ECO:0000259" key="13">
    <source>
        <dbReference type="Pfam" id="PF01502"/>
    </source>
</evidence>
<comment type="subunit">
    <text evidence="11">Homodimer.</text>
</comment>
<dbReference type="Gene3D" id="3.10.20.810">
    <property type="entry name" value="Phosphoribosyl-AMP cyclohydrolase"/>
    <property type="match status" value="1"/>
</dbReference>
<feature type="binding site" evidence="11">
    <location>
        <position position="320"/>
    </location>
    <ligand>
        <name>Zn(2+)</name>
        <dbReference type="ChEBI" id="CHEBI:29105"/>
        <note>ligand shared between dimeric partners</note>
    </ligand>
</feature>
<evidence type="ECO:0000256" key="9">
    <source>
        <dbReference type="ARBA" id="ARBA00022842"/>
    </source>
</evidence>
<keyword evidence="9 11" id="KW-0460">Magnesium</keyword>
<comment type="function">
    <text evidence="11">Catalyzes the hydrolysis of the adenine ring of phosphoribosyl-AMP.</text>
</comment>